<dbReference type="CDD" id="cd03794">
    <property type="entry name" value="GT4_WbuB-like"/>
    <property type="match status" value="1"/>
</dbReference>
<dbReference type="Proteomes" id="UP000323917">
    <property type="component" value="Chromosome"/>
</dbReference>
<dbReference type="InterPro" id="IPR028098">
    <property type="entry name" value="Glyco_trans_4-like_N"/>
</dbReference>
<protein>
    <submittedName>
        <fullName evidence="3">Putative glycosyl transferase</fullName>
    </submittedName>
</protein>
<dbReference type="Pfam" id="PF13579">
    <property type="entry name" value="Glyco_trans_4_4"/>
    <property type="match status" value="1"/>
</dbReference>
<reference evidence="3 4" key="1">
    <citation type="submission" date="2019-08" db="EMBL/GenBank/DDBJ databases">
        <title>Deep-cultivation of Planctomycetes and their phenomic and genomic characterization uncovers novel biology.</title>
        <authorList>
            <person name="Wiegand S."/>
            <person name="Jogler M."/>
            <person name="Boedeker C."/>
            <person name="Pinto D."/>
            <person name="Vollmers J."/>
            <person name="Rivas-Marin E."/>
            <person name="Kohn T."/>
            <person name="Peeters S.H."/>
            <person name="Heuer A."/>
            <person name="Rast P."/>
            <person name="Oberbeckmann S."/>
            <person name="Bunk B."/>
            <person name="Jeske O."/>
            <person name="Meyerdierks A."/>
            <person name="Storesund J.E."/>
            <person name="Kallscheuer N."/>
            <person name="Luecker S."/>
            <person name="Lage O.M."/>
            <person name="Pohl T."/>
            <person name="Merkel B.J."/>
            <person name="Hornburger P."/>
            <person name="Mueller R.-W."/>
            <person name="Bruemmer F."/>
            <person name="Labrenz M."/>
            <person name="Spormann A.M."/>
            <person name="Op den Camp H."/>
            <person name="Overmann J."/>
            <person name="Amann R."/>
            <person name="Jetten M.S.M."/>
            <person name="Mascher T."/>
            <person name="Medema M.H."/>
            <person name="Devos D.P."/>
            <person name="Kaster A.-K."/>
            <person name="Ovreas L."/>
            <person name="Rohde M."/>
            <person name="Galperin M.Y."/>
            <person name="Jogler C."/>
        </authorList>
    </citation>
    <scope>NUCLEOTIDE SEQUENCE [LARGE SCALE GENOMIC DNA]</scope>
    <source>
        <strain evidence="3 4">Pr1d</strain>
    </source>
</reference>
<keyword evidence="3" id="KW-0808">Transferase</keyword>
<evidence type="ECO:0000313" key="4">
    <source>
        <dbReference type="Proteomes" id="UP000323917"/>
    </source>
</evidence>
<dbReference type="GO" id="GO:0016758">
    <property type="term" value="F:hexosyltransferase activity"/>
    <property type="evidence" value="ECO:0007669"/>
    <property type="project" value="TreeGrafter"/>
</dbReference>
<dbReference type="EMBL" id="CP042913">
    <property type="protein sequence ID" value="QEG34692.1"/>
    <property type="molecule type" value="Genomic_DNA"/>
</dbReference>
<proteinExistence type="predicted"/>
<feature type="domain" description="Glycosyl transferase family 1" evidence="1">
    <location>
        <begin position="191"/>
        <end position="345"/>
    </location>
</feature>
<evidence type="ECO:0000259" key="1">
    <source>
        <dbReference type="Pfam" id="PF00534"/>
    </source>
</evidence>
<dbReference type="AlphaFoldDB" id="A0A5B9QB06"/>
<dbReference type="PANTHER" id="PTHR45947">
    <property type="entry name" value="SULFOQUINOVOSYL TRANSFERASE SQD2"/>
    <property type="match status" value="1"/>
</dbReference>
<dbReference type="PANTHER" id="PTHR45947:SF3">
    <property type="entry name" value="SULFOQUINOVOSYL TRANSFERASE SQD2"/>
    <property type="match status" value="1"/>
</dbReference>
<dbReference type="SUPFAM" id="SSF53756">
    <property type="entry name" value="UDP-Glycosyltransferase/glycogen phosphorylase"/>
    <property type="match status" value="1"/>
</dbReference>
<dbReference type="KEGG" id="bgok:Pr1d_19740"/>
<feature type="domain" description="Glycosyltransferase subfamily 4-like N-terminal" evidence="2">
    <location>
        <begin position="2"/>
        <end position="175"/>
    </location>
</feature>
<accession>A0A5B9QB06</accession>
<dbReference type="InterPro" id="IPR050194">
    <property type="entry name" value="Glycosyltransferase_grp1"/>
</dbReference>
<evidence type="ECO:0000259" key="2">
    <source>
        <dbReference type="Pfam" id="PF13579"/>
    </source>
</evidence>
<gene>
    <name evidence="3" type="ORF">Pr1d_19740</name>
</gene>
<keyword evidence="4" id="KW-1185">Reference proteome</keyword>
<sequence>MHDAAAELARRGYRVLVYAASRGYDDPSRKYLRRETLDGVTIRRLPLSSFGKKSIKVRLLGQSLFLLQVIVRGLFTRRLDRILVSTSPPMASTAAVFIQFFRRVPITFWAMDINPDQIVAMGQAREGSFVVRVFDWINRTILKRARGVVALDRFMAARLEAKSSVGDRMAIMPPWPHESHLEPVDHANNPFRKEHGLDDKFVIMYSGNISPAHPVITILEAARKIQDDPRIVFLFIGGGNGKKQIDEFIQREQVSNVRTLPYQPLDQIKYSLSAADVHLVAMGTEMVGIVHPCKVYGAMAVARPVLLLGPMESHVGELLQSHDIGWQVNHGDVANAEACIRQLAATPAAELAVKGNRGKQLIEQELSMKTLCGKFCDVVEWT</sequence>
<name>A0A5B9QB06_9BACT</name>
<organism evidence="3 4">
    <name type="scientific">Bythopirellula goksoeyrii</name>
    <dbReference type="NCBI Taxonomy" id="1400387"/>
    <lineage>
        <taxon>Bacteria</taxon>
        <taxon>Pseudomonadati</taxon>
        <taxon>Planctomycetota</taxon>
        <taxon>Planctomycetia</taxon>
        <taxon>Pirellulales</taxon>
        <taxon>Lacipirellulaceae</taxon>
        <taxon>Bythopirellula</taxon>
    </lineage>
</organism>
<dbReference type="Pfam" id="PF00534">
    <property type="entry name" value="Glycos_transf_1"/>
    <property type="match status" value="1"/>
</dbReference>
<dbReference type="InterPro" id="IPR001296">
    <property type="entry name" value="Glyco_trans_1"/>
</dbReference>
<dbReference type="Gene3D" id="3.40.50.2000">
    <property type="entry name" value="Glycogen Phosphorylase B"/>
    <property type="match status" value="2"/>
</dbReference>
<evidence type="ECO:0000313" key="3">
    <source>
        <dbReference type="EMBL" id="QEG34692.1"/>
    </source>
</evidence>